<accession>F0H9E6</accession>
<evidence type="ECO:0000313" key="2">
    <source>
        <dbReference type="Proteomes" id="UP000003155"/>
    </source>
</evidence>
<dbReference type="AlphaFoldDB" id="F0H9E6"/>
<evidence type="ECO:0000313" key="1">
    <source>
        <dbReference type="EMBL" id="EGC85573.1"/>
    </source>
</evidence>
<dbReference type="EMBL" id="AEXO01000098">
    <property type="protein sequence ID" value="EGC85573.1"/>
    <property type="molecule type" value="Genomic_DNA"/>
</dbReference>
<proteinExistence type="predicted"/>
<sequence>MFTFCHYLVLLKGVDQVPLFELSGCKGTHFYPPGRTKHIKKHNNPL</sequence>
<keyword evidence="2" id="KW-1185">Reference proteome</keyword>
<dbReference type="Proteomes" id="UP000003155">
    <property type="component" value="Unassembled WGS sequence"/>
</dbReference>
<reference evidence="1 2" key="1">
    <citation type="submission" date="2011-02" db="EMBL/GenBank/DDBJ databases">
        <authorList>
            <person name="Durkin A.S."/>
            <person name="Madupu R."/>
            <person name="Torralba M."/>
            <person name="Gillis M."/>
            <person name="Methe B."/>
            <person name="Sutton G."/>
            <person name="Nelson K.E."/>
        </authorList>
    </citation>
    <scope>NUCLEOTIDE SEQUENCE [LARGE SCALE GENOMIC DNA]</scope>
    <source>
        <strain evidence="1 2">CRIS 18C-A</strain>
    </source>
</reference>
<gene>
    <name evidence="1" type="ORF">HMPREF9303_0893</name>
</gene>
<comment type="caution">
    <text evidence="1">The sequence shown here is derived from an EMBL/GenBank/DDBJ whole genome shotgun (WGS) entry which is preliminary data.</text>
</comment>
<name>F0H9E6_9BACT</name>
<protein>
    <submittedName>
        <fullName evidence="1">Uncharacterized protein</fullName>
    </submittedName>
</protein>
<organism evidence="1 2">
    <name type="scientific">Prevotella denticola CRIS 18C-A</name>
    <dbReference type="NCBI Taxonomy" id="944557"/>
    <lineage>
        <taxon>Bacteria</taxon>
        <taxon>Pseudomonadati</taxon>
        <taxon>Bacteroidota</taxon>
        <taxon>Bacteroidia</taxon>
        <taxon>Bacteroidales</taxon>
        <taxon>Prevotellaceae</taxon>
        <taxon>Prevotella</taxon>
    </lineage>
</organism>